<evidence type="ECO:0000313" key="2">
    <source>
        <dbReference type="Proteomes" id="UP000431264"/>
    </source>
</evidence>
<name>A0A6I4IT95_9FLAO</name>
<dbReference type="RefSeq" id="WP_140998469.1">
    <property type="nucleotide sequence ID" value="NZ_VDCZ01000010.1"/>
</dbReference>
<keyword evidence="2" id="KW-1185">Reference proteome</keyword>
<sequence>MKHLFFISIVFCFLNCNPIKNADRLAEKNKKTIIYPEFNFSTEVAKKQLEKGDGLIKGLLYKSTNKLSVTGAKSFGRGIKVDLYPVTDYFMAWYQLREKKENKKTVVYLSDEAYAMRLETYTDDYGRFEFKEMKPGKYFLQAFMSTSKTYSRDVVVGTNSYGTQFYQKENYNVVDHHRVEKFVEISKSGDIIEVKLN</sequence>
<accession>A0A6I4IT95</accession>
<dbReference type="AlphaFoldDB" id="A0A6I4IT95"/>
<comment type="caution">
    <text evidence="1">The sequence shown here is derived from an EMBL/GenBank/DDBJ whole genome shotgun (WGS) entry which is preliminary data.</text>
</comment>
<dbReference type="EMBL" id="WQLW01000010">
    <property type="protein sequence ID" value="MVO10090.1"/>
    <property type="molecule type" value="Genomic_DNA"/>
</dbReference>
<dbReference type="Gene3D" id="2.60.40.1120">
    <property type="entry name" value="Carboxypeptidase-like, regulatory domain"/>
    <property type="match status" value="1"/>
</dbReference>
<evidence type="ECO:0000313" key="1">
    <source>
        <dbReference type="EMBL" id="MVO10090.1"/>
    </source>
</evidence>
<dbReference type="SUPFAM" id="SSF117074">
    <property type="entry name" value="Hypothetical protein PA1324"/>
    <property type="match status" value="1"/>
</dbReference>
<reference evidence="2" key="1">
    <citation type="submission" date="2019-05" db="EMBL/GenBank/DDBJ databases">
        <title>Flavobacterium profundi sp. nov., isolated from a deep-sea seamount.</title>
        <authorList>
            <person name="Zhang D.-C."/>
        </authorList>
    </citation>
    <scope>NUCLEOTIDE SEQUENCE [LARGE SCALE GENOMIC DNA]</scope>
    <source>
        <strain evidence="2">TP390</strain>
    </source>
</reference>
<evidence type="ECO:0008006" key="3">
    <source>
        <dbReference type="Google" id="ProtNLM"/>
    </source>
</evidence>
<protein>
    <recommendedName>
        <fullName evidence="3">Carboxypeptidase regulatory-like domain-containing protein</fullName>
    </recommendedName>
</protein>
<dbReference type="OrthoDB" id="6058208at2"/>
<dbReference type="Proteomes" id="UP000431264">
    <property type="component" value="Unassembled WGS sequence"/>
</dbReference>
<gene>
    <name evidence="1" type="ORF">GOQ30_13035</name>
</gene>
<organism evidence="1 2">
    <name type="scientific">Flavobacterium profundi</name>
    <dbReference type="NCBI Taxonomy" id="1774945"/>
    <lineage>
        <taxon>Bacteria</taxon>
        <taxon>Pseudomonadati</taxon>
        <taxon>Bacteroidota</taxon>
        <taxon>Flavobacteriia</taxon>
        <taxon>Flavobacteriales</taxon>
        <taxon>Flavobacteriaceae</taxon>
        <taxon>Flavobacterium</taxon>
    </lineage>
</organism>
<proteinExistence type="predicted"/>